<sequence length="68" mass="7232">MQSRIQGWIDAGGHELASGIRILPSKGGGPARHCREARGRIGGLAMHGQAHAGRVINGHLMSGRERQL</sequence>
<evidence type="ECO:0000313" key="2">
    <source>
        <dbReference type="Proteomes" id="UP000011021"/>
    </source>
</evidence>
<keyword evidence="2" id="KW-1185">Reference proteome</keyword>
<accession>E7RWF2</accession>
<gene>
    <name evidence="1" type="ORF">HMPREF0551_0815</name>
</gene>
<protein>
    <submittedName>
        <fullName evidence="1">Uncharacterized protein</fullName>
    </submittedName>
</protein>
<reference evidence="1 2" key="1">
    <citation type="submission" date="2010-12" db="EMBL/GenBank/DDBJ databases">
        <authorList>
            <person name="Muzny D."/>
            <person name="Qin X."/>
            <person name="Deng J."/>
            <person name="Jiang H."/>
            <person name="Liu Y."/>
            <person name="Qu J."/>
            <person name="Song X.-Z."/>
            <person name="Zhang L."/>
            <person name="Thornton R."/>
            <person name="Coyle M."/>
            <person name="Francisco L."/>
            <person name="Jackson L."/>
            <person name="Javaid M."/>
            <person name="Korchina V."/>
            <person name="Kovar C."/>
            <person name="Mata R."/>
            <person name="Mathew T."/>
            <person name="Ngo R."/>
            <person name="Nguyen L."/>
            <person name="Nguyen N."/>
            <person name="Okwuonu G."/>
            <person name="Ongeri F."/>
            <person name="Pham C."/>
            <person name="Simmons D."/>
            <person name="Wilczek-Boney K."/>
            <person name="Hale W."/>
            <person name="Jakkamsetti A."/>
            <person name="Pham P."/>
            <person name="Ruth R."/>
            <person name="San Lucas F."/>
            <person name="Warren J."/>
            <person name="Zhang J."/>
            <person name="Zhao Z."/>
            <person name="Zhou C."/>
            <person name="Zhu D."/>
            <person name="Lee S."/>
            <person name="Bess C."/>
            <person name="Blankenburg K."/>
            <person name="Forbes L."/>
            <person name="Fu Q."/>
            <person name="Gubbala S."/>
            <person name="Hirani K."/>
            <person name="Jayaseelan J.C."/>
            <person name="Lara F."/>
            <person name="Munidasa M."/>
            <person name="Palculict T."/>
            <person name="Patil S."/>
            <person name="Pu L.-L."/>
            <person name="Saada N."/>
            <person name="Tang L."/>
            <person name="Weissenberger G."/>
            <person name="Zhu Y."/>
            <person name="Hemphill L."/>
            <person name="Shang Y."/>
            <person name="Youmans B."/>
            <person name="Ayvaz T."/>
            <person name="Ross M."/>
            <person name="Santibanez J."/>
            <person name="Aqrawi P."/>
            <person name="Gross S."/>
            <person name="Joshi V."/>
            <person name="Fowler G."/>
            <person name="Nazareth L."/>
            <person name="Reid J."/>
            <person name="Worley K."/>
            <person name="Petrosino J."/>
            <person name="Highlander S."/>
            <person name="Gibbs R."/>
        </authorList>
    </citation>
    <scope>NUCLEOTIDE SEQUENCE [LARGE SCALE GENOMIC DNA]</scope>
    <source>
        <strain evidence="1 2">ATCC 51599</strain>
    </source>
</reference>
<proteinExistence type="predicted"/>
<dbReference type="Proteomes" id="UP000011021">
    <property type="component" value="Unassembled WGS sequence"/>
</dbReference>
<dbReference type="STRING" id="887898.HMPREF0551_0815"/>
<dbReference type="EMBL" id="AEQP01000003">
    <property type="protein sequence ID" value="EFV95327.1"/>
    <property type="molecule type" value="Genomic_DNA"/>
</dbReference>
<comment type="caution">
    <text evidence="1">The sequence shown here is derived from an EMBL/GenBank/DDBJ whole genome shotgun (WGS) entry which is preliminary data.</text>
</comment>
<dbReference type="AlphaFoldDB" id="E7RWF2"/>
<name>E7RWF2_9BURK</name>
<organism evidence="1 2">
    <name type="scientific">Lautropia mirabilis ATCC 51599</name>
    <dbReference type="NCBI Taxonomy" id="887898"/>
    <lineage>
        <taxon>Bacteria</taxon>
        <taxon>Pseudomonadati</taxon>
        <taxon>Pseudomonadota</taxon>
        <taxon>Betaproteobacteria</taxon>
        <taxon>Burkholderiales</taxon>
        <taxon>Burkholderiaceae</taxon>
        <taxon>Lautropia</taxon>
    </lineage>
</organism>
<evidence type="ECO:0000313" key="1">
    <source>
        <dbReference type="EMBL" id="EFV95327.1"/>
    </source>
</evidence>
<dbReference type="HOGENOM" id="CLU_2788767_0_0_4"/>